<evidence type="ECO:0000313" key="2">
    <source>
        <dbReference type="Proteomes" id="UP000664032"/>
    </source>
</evidence>
<reference evidence="1" key="1">
    <citation type="submission" date="2021-10" db="EMBL/GenBank/DDBJ databases">
        <title>Psilocybe cubensis genome.</title>
        <authorList>
            <person name="Mckernan K.J."/>
            <person name="Crawford S."/>
            <person name="Trippe A."/>
            <person name="Kane L.T."/>
            <person name="Mclaughlin S."/>
        </authorList>
    </citation>
    <scope>NUCLEOTIDE SEQUENCE</scope>
    <source>
        <strain evidence="1">MGC-MH-2018</strain>
    </source>
</reference>
<organism evidence="1 2">
    <name type="scientific">Psilocybe cubensis</name>
    <name type="common">Psychedelic mushroom</name>
    <name type="synonym">Stropharia cubensis</name>
    <dbReference type="NCBI Taxonomy" id="181762"/>
    <lineage>
        <taxon>Eukaryota</taxon>
        <taxon>Fungi</taxon>
        <taxon>Dikarya</taxon>
        <taxon>Basidiomycota</taxon>
        <taxon>Agaricomycotina</taxon>
        <taxon>Agaricomycetes</taxon>
        <taxon>Agaricomycetidae</taxon>
        <taxon>Agaricales</taxon>
        <taxon>Agaricineae</taxon>
        <taxon>Strophariaceae</taxon>
        <taxon>Psilocybe</taxon>
    </lineage>
</organism>
<name>A0ACB8H2L4_PSICU</name>
<keyword evidence="2" id="KW-1185">Reference proteome</keyword>
<dbReference type="Proteomes" id="UP000664032">
    <property type="component" value="Unassembled WGS sequence"/>
</dbReference>
<proteinExistence type="predicted"/>
<comment type="caution">
    <text evidence="1">The sequence shown here is derived from an EMBL/GenBank/DDBJ whole genome shotgun (WGS) entry which is preliminary data.</text>
</comment>
<accession>A0ACB8H2L4</accession>
<sequence length="497" mass="54901">MSYVGFGYAIQQEINVPTVLQYLAKSLGPVTSEESLPLAFNATFIKILELRYAPTSTTHKKSVSSYKKLWWTGTERSGVAGDIIDDNCIEECLEYHRKQQQHNMQQQERLRLDNTPSPMAPSPKPSPKTSLPKTPSPKTPSLTNMPNVLGPCAARYRPKEWKPTMISDWSVSTEDTPSPDKNRGPFPPIQNTSPTLGPRLHNQESVDTCTPLTGSLYDNVAALYNNVAPSNDEEAEETSPDPHLSPYNEISSLYGQLDDPYNEIASLYGELDAPYNEIPSTDGELDAEDVGDEEAGETLPEPHLSPYNEVANLYNQLDAPYNEIASLYVELDATYNEIPSTDGEPDAEDVGDEEAGETLPEPHLSPYNEVANLYNQLGAPYNEIASLYGELDATYNEITNIHGKSDAADVGDELADIFANISPPTRAGANVAPPPMTAPPRTRSIVKEVEVLFRGFKIPSPKSIAQQRPPRPDNYDTITLTLPNIPEPFFYPHLYDD</sequence>
<dbReference type="EMBL" id="JAFIQS020000005">
    <property type="protein sequence ID" value="KAH9481965.1"/>
    <property type="molecule type" value="Genomic_DNA"/>
</dbReference>
<protein>
    <submittedName>
        <fullName evidence="1">Uncharacterized protein</fullName>
    </submittedName>
</protein>
<evidence type="ECO:0000313" key="1">
    <source>
        <dbReference type="EMBL" id="KAH9481965.1"/>
    </source>
</evidence>
<gene>
    <name evidence="1" type="ORF">JR316_0006495</name>
</gene>